<gene>
    <name evidence="3" type="primary">pcpA</name>
</gene>
<dbReference type="PROSITE" id="PS51170">
    <property type="entry name" value="CW"/>
    <property type="match status" value="11"/>
</dbReference>
<dbReference type="InterPro" id="IPR026906">
    <property type="entry name" value="LRR_5"/>
</dbReference>
<feature type="repeat" description="Cell wall-binding" evidence="2">
    <location>
        <begin position="648"/>
        <end position="667"/>
    </location>
</feature>
<feature type="repeat" description="Cell wall-binding" evidence="2">
    <location>
        <begin position="468"/>
        <end position="487"/>
    </location>
</feature>
<dbReference type="InterPro" id="IPR032675">
    <property type="entry name" value="LRR_dom_sf"/>
</dbReference>
<evidence type="ECO:0000256" key="2">
    <source>
        <dbReference type="PROSITE-ProRule" id="PRU00591"/>
    </source>
</evidence>
<feature type="repeat" description="Cell wall-binding" evidence="2">
    <location>
        <begin position="588"/>
        <end position="607"/>
    </location>
</feature>
<protein>
    <submittedName>
        <fullName evidence="3">PCPA</fullName>
    </submittedName>
</protein>
<feature type="repeat" description="Cell wall-binding" evidence="2">
    <location>
        <begin position="488"/>
        <end position="507"/>
    </location>
</feature>
<evidence type="ECO:0000256" key="1">
    <source>
        <dbReference type="ARBA" id="ARBA00022737"/>
    </source>
</evidence>
<dbReference type="Pfam" id="PF13306">
    <property type="entry name" value="LRR_5"/>
    <property type="match status" value="2"/>
</dbReference>
<dbReference type="SUPFAM" id="SSF52058">
    <property type="entry name" value="L domain-like"/>
    <property type="match status" value="1"/>
</dbReference>
<dbReference type="AlphaFoldDB" id="O05166"/>
<dbReference type="SUPFAM" id="SSF69360">
    <property type="entry name" value="Cell wall binding repeat"/>
    <property type="match status" value="2"/>
</dbReference>
<feature type="repeat" description="Cell wall-binding" evidence="2">
    <location>
        <begin position="548"/>
        <end position="567"/>
    </location>
</feature>
<dbReference type="Pfam" id="PF01473">
    <property type="entry name" value="Choline_bind_1"/>
    <property type="match status" value="3"/>
</dbReference>
<dbReference type="PANTHER" id="PTHR45661:SF3">
    <property type="entry name" value="IG-LIKE DOMAIN-CONTAINING PROTEIN"/>
    <property type="match status" value="1"/>
</dbReference>
<sequence length="708" mass="79360">MKKTTILSLTTAAVILAAYVPNEPILAAYVPNEPILADTPSSEVIKETKVGSIIQQNNIKYKVLTVEGNIGTVQVGNGVTPVEFEAGQDGKPFTIPTKITVGDKVFTVTEVASQAFSYYPDETGRIVYYPSSITIPSSIKKIQKKGFHGSKAKTIIFDKGSQLEKIEDRAFDFSELEEIELPASLEYIGTSAFSFSQKLKKLTFSSSSKLELISHEAFANLSNLEKLTLPKSVKTLGSNLFRLTTSLNMLMLRGMIVASVDGVSFQSKTQLIYYPSQKNDESYKTPKETKELASYSFNKNSYLKKLELNEGLQKIGTFAFADATKLEEISLPNSLETIERLAFYGNLELKELILPDNVKNFGKHVMNGLPKFLTLSGNNINSLPSFFLSGVLDSLKEIHIKNKSTEFSVKKDTFAIPETVKFYVTSEHIKDVLKSNLSTSNDIIVEKVDNIKQETDVAKPKKNSNQGVVGWVKDKGLWYYLNESGSMATGWVKDKGLWYYLNESGSMATGWVKDKGLWYYLNESGSMATGWVKDKGLWYYLNESGSMATGWVKDKGLWYYLNESGSMATGWVKDKGLWYYLNESGSMATGWVKDKGLWYYLNESGSMATGWVKDKGLWYYLNESGSMATGWVKDKGLWYYLNESGSMATGWVKDKGLWYYLNESGSMATGWVKDKGLWYYLNESGSMATGWFKVSGKWYYTYNSGDFI</sequence>
<dbReference type="InterPro" id="IPR053139">
    <property type="entry name" value="Surface_bspA-like"/>
</dbReference>
<feature type="repeat" description="Cell wall-binding" evidence="2">
    <location>
        <begin position="668"/>
        <end position="687"/>
    </location>
</feature>
<feature type="repeat" description="Cell wall-binding" evidence="2">
    <location>
        <begin position="508"/>
        <end position="527"/>
    </location>
</feature>
<accession>O05166</accession>
<feature type="repeat" description="Cell wall-binding" evidence="2">
    <location>
        <begin position="608"/>
        <end position="627"/>
    </location>
</feature>
<dbReference type="Gene3D" id="2.10.270.10">
    <property type="entry name" value="Cholin Binding"/>
    <property type="match status" value="5"/>
</dbReference>
<feature type="repeat" description="Cell wall-binding" evidence="2">
    <location>
        <begin position="568"/>
        <end position="587"/>
    </location>
</feature>
<dbReference type="Gene3D" id="3.80.10.10">
    <property type="entry name" value="Ribonuclease Inhibitor"/>
    <property type="match status" value="1"/>
</dbReference>
<name>O05166_STREE</name>
<organism evidence="3">
    <name type="scientific">Streptococcus pneumoniae</name>
    <dbReference type="NCBI Taxonomy" id="1313"/>
    <lineage>
        <taxon>Bacteria</taxon>
        <taxon>Bacillati</taxon>
        <taxon>Bacillota</taxon>
        <taxon>Bacilli</taxon>
        <taxon>Lactobacillales</taxon>
        <taxon>Streptococcaceae</taxon>
        <taxon>Streptococcus</taxon>
    </lineage>
</organism>
<evidence type="ECO:0000313" key="3">
    <source>
        <dbReference type="EMBL" id="CAB04758.1"/>
    </source>
</evidence>
<keyword evidence="1" id="KW-0677">Repeat</keyword>
<dbReference type="PANTHER" id="PTHR45661">
    <property type="entry name" value="SURFACE ANTIGEN"/>
    <property type="match status" value="1"/>
</dbReference>
<feature type="repeat" description="Cell wall-binding" evidence="2">
    <location>
        <begin position="528"/>
        <end position="547"/>
    </location>
</feature>
<proteinExistence type="predicted"/>
<dbReference type="InterPro" id="IPR018337">
    <property type="entry name" value="Cell_wall/Cho-bd_repeat"/>
</dbReference>
<feature type="repeat" description="Cell wall-binding" evidence="2">
    <location>
        <begin position="628"/>
        <end position="647"/>
    </location>
</feature>
<dbReference type="Pfam" id="PF19127">
    <property type="entry name" value="Choline_bind_3"/>
    <property type="match status" value="3"/>
</dbReference>
<dbReference type="EMBL" id="Z82001">
    <property type="protein sequence ID" value="CAB04758.1"/>
    <property type="molecule type" value="Genomic_DNA"/>
</dbReference>
<reference evidence="3" key="1">
    <citation type="journal article" date="1998" name="FEMS Microbiol. Lett.">
        <title>Molecular characterization of PcpA: a novel choline-binding protein of Streptococcus pneumoniae.</title>
        <authorList>
            <person name="Sanchez-Beato A.R."/>
            <person name="Lopez R."/>
            <person name="Garcia J.L."/>
        </authorList>
    </citation>
    <scope>NUCLEOTIDE SEQUENCE</scope>
    <source>
        <strain evidence="3">B6</strain>
    </source>
</reference>
<dbReference type="SMR" id="O05166"/>